<reference evidence="2 3" key="1">
    <citation type="journal article" date="2023" name="Mol. Phylogenet. Evol.">
        <title>Genome-scale phylogeny and comparative genomics of the fungal order Sordariales.</title>
        <authorList>
            <person name="Hensen N."/>
            <person name="Bonometti L."/>
            <person name="Westerberg I."/>
            <person name="Brannstrom I.O."/>
            <person name="Guillou S."/>
            <person name="Cros-Aarteil S."/>
            <person name="Calhoun S."/>
            <person name="Haridas S."/>
            <person name="Kuo A."/>
            <person name="Mondo S."/>
            <person name="Pangilinan J."/>
            <person name="Riley R."/>
            <person name="LaButti K."/>
            <person name="Andreopoulos B."/>
            <person name="Lipzen A."/>
            <person name="Chen C."/>
            <person name="Yan M."/>
            <person name="Daum C."/>
            <person name="Ng V."/>
            <person name="Clum A."/>
            <person name="Steindorff A."/>
            <person name="Ohm R.A."/>
            <person name="Martin F."/>
            <person name="Silar P."/>
            <person name="Natvig D.O."/>
            <person name="Lalanne C."/>
            <person name="Gautier V."/>
            <person name="Ament-Velasquez S.L."/>
            <person name="Kruys A."/>
            <person name="Hutchinson M.I."/>
            <person name="Powell A.J."/>
            <person name="Barry K."/>
            <person name="Miller A.N."/>
            <person name="Grigoriev I.V."/>
            <person name="Debuchy R."/>
            <person name="Gladieux P."/>
            <person name="Hiltunen Thoren M."/>
            <person name="Johannesson H."/>
        </authorList>
    </citation>
    <scope>NUCLEOTIDE SEQUENCE [LARGE SCALE GENOMIC DNA]</scope>
    <source>
        <strain evidence="2 3">FGSC 10403</strain>
    </source>
</reference>
<organism evidence="2 3">
    <name type="scientific">Neurospora hispaniola</name>
    <dbReference type="NCBI Taxonomy" id="588809"/>
    <lineage>
        <taxon>Eukaryota</taxon>
        <taxon>Fungi</taxon>
        <taxon>Dikarya</taxon>
        <taxon>Ascomycota</taxon>
        <taxon>Pezizomycotina</taxon>
        <taxon>Sordariomycetes</taxon>
        <taxon>Sordariomycetidae</taxon>
        <taxon>Sordariales</taxon>
        <taxon>Sordariaceae</taxon>
        <taxon>Neurospora</taxon>
    </lineage>
</organism>
<comment type="caution">
    <text evidence="2">The sequence shown here is derived from an EMBL/GenBank/DDBJ whole genome shotgun (WGS) entry which is preliminary data.</text>
</comment>
<dbReference type="RefSeq" id="XP_062690192.1">
    <property type="nucleotide sequence ID" value="XM_062840992.1"/>
</dbReference>
<feature type="compositionally biased region" description="Basic and acidic residues" evidence="1">
    <location>
        <begin position="12"/>
        <end position="48"/>
    </location>
</feature>
<feature type="region of interest" description="Disordered" evidence="1">
    <location>
        <begin position="706"/>
        <end position="733"/>
    </location>
</feature>
<feature type="compositionally biased region" description="Low complexity" evidence="1">
    <location>
        <begin position="1"/>
        <end position="11"/>
    </location>
</feature>
<feature type="compositionally biased region" description="Basic and acidic residues" evidence="1">
    <location>
        <begin position="215"/>
        <end position="239"/>
    </location>
</feature>
<feature type="compositionally biased region" description="Basic and acidic residues" evidence="1">
    <location>
        <begin position="263"/>
        <end position="285"/>
    </location>
</feature>
<feature type="compositionally biased region" description="Basic residues" evidence="1">
    <location>
        <begin position="67"/>
        <end position="83"/>
    </location>
</feature>
<feature type="compositionally biased region" description="Polar residues" evidence="1">
    <location>
        <begin position="169"/>
        <end position="180"/>
    </location>
</feature>
<dbReference type="EMBL" id="JAULSX010000007">
    <property type="protein sequence ID" value="KAK3488065.1"/>
    <property type="molecule type" value="Genomic_DNA"/>
</dbReference>
<dbReference type="GeneID" id="87878614"/>
<feature type="compositionally biased region" description="Acidic residues" evidence="1">
    <location>
        <begin position="49"/>
        <end position="59"/>
    </location>
</feature>
<gene>
    <name evidence="2" type="ORF">B0T23DRAFT_447127</name>
</gene>
<feature type="compositionally biased region" description="Acidic residues" evidence="1">
    <location>
        <begin position="286"/>
        <end position="317"/>
    </location>
</feature>
<feature type="compositionally biased region" description="Low complexity" evidence="1">
    <location>
        <begin position="153"/>
        <end position="168"/>
    </location>
</feature>
<sequence length="733" mass="82002">MPRAAAAARQKALADKKAAKEAEAAAKAEAEAQRKAEQQAKKAAKEAEKDADDEEDGGNDEQPPVKPKGKGKKKAAAPKKAAPKKAAAAKKDAVPKKVAPVKSAGLKRAGAVPNAKTANNTATGRKRTAEVMEGNEDEDNNNNEEAENEDEAQPPAKKARSPAAAKTATNPNHRNFQLAGSLSFEIPRKSVSMGPRAQPRTSSEVARADAAGRPGRADGNRSSREADDEAGRLAREGLEKPQQQKKKKSPPVRVSVRNGMGRVQEREVQFDVDERRPGEGQSQDRGEDDERENEVEAVDEERGEVDENLNEGNEDVAEAAAAAGADGGDPDKDPSDSSSDTSSNSISSVPSERLYRDLPDIQKDHIMSGIESRLSQLQEAYNIRVARTKRNGLKYNQGIFTRASGPEYGDPVTVEDLKRDFAHLKILVQKLVKMIPTDRTLEEWTKRVPDVWEELKKMTKYAKAYWKPDEGPLRKWLLEALIWRRLHKLMFDRQRSEYFAFGHGRAMLLEFWVTSLSAGLYFGEAVPELCEQRARLATFLKEIYEKESPSRVARAFEEVFCHGILDFLREKEQEHPPRTGRYFHEERAEREREMQELAVQIIGHASDLNSRMLRSSGNWALIYTDPRTEDQKFGYSFVPDKMHLRDLEDEYVVSNNSTGDLGDLQRDEMGKEVILAITPGLWNYEEWAKMDPHYTIPHVRSEVSIVRNKAKQKGKDSRGRRGATMSDESRHSS</sequence>
<accession>A0AAJ0I2Q7</accession>
<name>A0AAJ0I2Q7_9PEZI</name>
<feature type="region of interest" description="Disordered" evidence="1">
    <location>
        <begin position="1"/>
        <end position="355"/>
    </location>
</feature>
<feature type="compositionally biased region" description="Acidic residues" evidence="1">
    <location>
        <begin position="133"/>
        <end position="152"/>
    </location>
</feature>
<dbReference type="Proteomes" id="UP001285908">
    <property type="component" value="Unassembled WGS sequence"/>
</dbReference>
<keyword evidence="3" id="KW-1185">Reference proteome</keyword>
<feature type="compositionally biased region" description="Low complexity" evidence="1">
    <location>
        <begin position="336"/>
        <end position="351"/>
    </location>
</feature>
<dbReference type="AlphaFoldDB" id="A0AAJ0I2Q7"/>
<evidence type="ECO:0000313" key="2">
    <source>
        <dbReference type="EMBL" id="KAK3488065.1"/>
    </source>
</evidence>
<protein>
    <submittedName>
        <fullName evidence="2">Uncharacterized protein</fullName>
    </submittedName>
</protein>
<evidence type="ECO:0000256" key="1">
    <source>
        <dbReference type="SAM" id="MobiDB-lite"/>
    </source>
</evidence>
<proteinExistence type="predicted"/>
<evidence type="ECO:0000313" key="3">
    <source>
        <dbReference type="Proteomes" id="UP001285908"/>
    </source>
</evidence>